<keyword evidence="1" id="KW-0813">Transport</keyword>
<dbReference type="NCBIfam" id="TIGR02123">
    <property type="entry name" value="TRAP_fused"/>
    <property type="match status" value="1"/>
</dbReference>
<feature type="domain" description="TRAP C4-dicarboxylate transport system permease DctM subunit" evidence="3">
    <location>
        <begin position="105"/>
        <end position="541"/>
    </location>
</feature>
<keyword evidence="2" id="KW-0812">Transmembrane</keyword>
<dbReference type="EMBL" id="OBEL01000007">
    <property type="protein sequence ID" value="SNZ21138.1"/>
    <property type="molecule type" value="Genomic_DNA"/>
</dbReference>
<dbReference type="AlphaFoldDB" id="A0A285PI88"/>
<feature type="transmembrane region" description="Helical" evidence="2">
    <location>
        <begin position="387"/>
        <end position="412"/>
    </location>
</feature>
<protein>
    <submittedName>
        <fullName evidence="4">TRAP transporter, 4TM/12TM fusion protein</fullName>
    </submittedName>
</protein>
<dbReference type="RefSeq" id="WP_097155524.1">
    <property type="nucleotide sequence ID" value="NZ_OBEL01000007.1"/>
</dbReference>
<dbReference type="PANTHER" id="PTHR43849:SF2">
    <property type="entry name" value="BLL3936 PROTEIN"/>
    <property type="match status" value="1"/>
</dbReference>
<feature type="transmembrane region" description="Helical" evidence="2">
    <location>
        <begin position="482"/>
        <end position="510"/>
    </location>
</feature>
<comment type="subcellular location">
    <subcellularLocation>
        <location evidence="1">Cell inner membrane</location>
        <topology evidence="1">Multi-pass membrane protein</topology>
    </subcellularLocation>
</comment>
<dbReference type="Pfam" id="PF06808">
    <property type="entry name" value="DctM"/>
    <property type="match status" value="1"/>
</dbReference>
<feature type="transmembrane region" description="Helical" evidence="2">
    <location>
        <begin position="169"/>
        <end position="189"/>
    </location>
</feature>
<keyword evidence="2" id="KW-0472">Membrane</keyword>
<feature type="transmembrane region" description="Helical" evidence="2">
    <location>
        <begin position="65"/>
        <end position="84"/>
    </location>
</feature>
<feature type="transmembrane region" description="Helical" evidence="2">
    <location>
        <begin position="12"/>
        <end position="30"/>
    </location>
</feature>
<dbReference type="InterPro" id="IPR011853">
    <property type="entry name" value="TRAP_DctM-Dct_fused"/>
</dbReference>
<evidence type="ECO:0000256" key="1">
    <source>
        <dbReference type="RuleBase" id="RU369079"/>
    </source>
</evidence>
<proteinExistence type="predicted"/>
<feature type="transmembrane region" description="Helical" evidence="2">
    <location>
        <begin position="432"/>
        <end position="449"/>
    </location>
</feature>
<feature type="transmembrane region" description="Helical" evidence="2">
    <location>
        <begin position="332"/>
        <end position="350"/>
    </location>
</feature>
<dbReference type="InterPro" id="IPR010656">
    <property type="entry name" value="DctM"/>
</dbReference>
<name>A0A285PI88_9HYPH</name>
<keyword evidence="5" id="KW-1185">Reference proteome</keyword>
<feature type="transmembrane region" description="Helical" evidence="2">
    <location>
        <begin position="117"/>
        <end position="135"/>
    </location>
</feature>
<feature type="transmembrane region" description="Helical" evidence="2">
    <location>
        <begin position="286"/>
        <end position="311"/>
    </location>
</feature>
<gene>
    <name evidence="4" type="ORF">SAMN06265368_4255</name>
</gene>
<dbReference type="GO" id="GO:0022857">
    <property type="term" value="F:transmembrane transporter activity"/>
    <property type="evidence" value="ECO:0007669"/>
    <property type="project" value="UniProtKB-UniRule"/>
</dbReference>
<organism evidence="4 5">
    <name type="scientific">Cohaesibacter gelatinilyticus</name>
    <dbReference type="NCBI Taxonomy" id="372072"/>
    <lineage>
        <taxon>Bacteria</taxon>
        <taxon>Pseudomonadati</taxon>
        <taxon>Pseudomonadota</taxon>
        <taxon>Alphaproteobacteria</taxon>
        <taxon>Hyphomicrobiales</taxon>
        <taxon>Cohaesibacteraceae</taxon>
    </lineage>
</organism>
<evidence type="ECO:0000313" key="5">
    <source>
        <dbReference type="Proteomes" id="UP000219439"/>
    </source>
</evidence>
<feature type="transmembrane region" description="Helical" evidence="2">
    <location>
        <begin position="36"/>
        <end position="53"/>
    </location>
</feature>
<feature type="transmembrane region" description="Helical" evidence="2">
    <location>
        <begin position="210"/>
        <end position="243"/>
    </location>
</feature>
<feature type="transmembrane region" description="Helical" evidence="2">
    <location>
        <begin position="581"/>
        <end position="609"/>
    </location>
</feature>
<evidence type="ECO:0000313" key="4">
    <source>
        <dbReference type="EMBL" id="SNZ21138.1"/>
    </source>
</evidence>
<feature type="transmembrane region" description="Helical" evidence="2">
    <location>
        <begin position="90"/>
        <end position="110"/>
    </location>
</feature>
<evidence type="ECO:0000259" key="3">
    <source>
        <dbReference type="Pfam" id="PF06808"/>
    </source>
</evidence>
<sequence length="628" mass="65840">MTNIASSARRVTAQSLSLIIVSTILYVSVFGVFNDSYLRVGMLLVSSLLLLLSDDYTKGSLLYRILSLAVACLLGLAVFQYFRASEEIETGLYFLTSQDIWFGILGIIAVIELTRRAVGSVMAVVASSLFLYGLFGHMAPGLMRHAGISTEEIIQVLWFSFDGVFGRPMATVTATILIFILFGAVLELLRIDRVLVQLALRATGGLRSGPAAAATIASGLFGTISGSAVANVVGTGVITIPLIKKHGFKPKFAAAVEAAASSGGQITPPIMGAVAFIMADITGVPYLAICLAAVVPAALYYGGLFMAISSAARSLTPKETAVEPISFDWRELAQIAVFVLSLTAIVVAMVNGLSAAYAGFIGLITAAILGFAIRPDLLLDGEGWLRFLRLGGLISAQLVVIVAAVGVVIGVLNMTGVGLRFASLVSSYADGHLAISLVLMAVACLMLGMGMPTVPAYLIIVLIMGPSLQQLGIPIVHTHMFVLYFGVLSAVTPPVALAAFAAAPIAGAGASPMATAFEASRLALPGFVIPFAFVYQPALLLGTGYELAQSAQSILFVLLSVLMISRACYPRTDKQYMIPVGLGLAAALLFFGPLVSWIATAATLLLLLFDDGAMNLFLKSSDKMGETK</sequence>
<keyword evidence="1" id="KW-1003">Cell membrane</keyword>
<feature type="transmembrane region" description="Helical" evidence="2">
    <location>
        <begin position="356"/>
        <end position="375"/>
    </location>
</feature>
<evidence type="ECO:0000256" key="2">
    <source>
        <dbReference type="SAM" id="Phobius"/>
    </source>
</evidence>
<keyword evidence="2" id="KW-1133">Transmembrane helix</keyword>
<feature type="transmembrane region" description="Helical" evidence="2">
    <location>
        <begin position="551"/>
        <end position="569"/>
    </location>
</feature>
<reference evidence="4 5" key="1">
    <citation type="submission" date="2017-09" db="EMBL/GenBank/DDBJ databases">
        <authorList>
            <person name="Ehlers B."/>
            <person name="Leendertz F.H."/>
        </authorList>
    </citation>
    <scope>NUCLEOTIDE SEQUENCE [LARGE SCALE GENOMIC DNA]</scope>
    <source>
        <strain evidence="4 5">DSM 18289</strain>
    </source>
</reference>
<keyword evidence="1" id="KW-0997">Cell inner membrane</keyword>
<feature type="transmembrane region" description="Helical" evidence="2">
    <location>
        <begin position="522"/>
        <end position="545"/>
    </location>
</feature>
<dbReference type="GO" id="GO:0005886">
    <property type="term" value="C:plasma membrane"/>
    <property type="evidence" value="ECO:0007669"/>
    <property type="project" value="UniProtKB-SubCell"/>
</dbReference>
<dbReference type="Proteomes" id="UP000219439">
    <property type="component" value="Unassembled WGS sequence"/>
</dbReference>
<dbReference type="PANTHER" id="PTHR43849">
    <property type="entry name" value="BLL3936 PROTEIN"/>
    <property type="match status" value="1"/>
</dbReference>
<accession>A0A285PI88</accession>
<comment type="function">
    <text evidence="1">Part of the tripartite ATP-independent periplasmic (TRAP) transport system.</text>
</comment>
<dbReference type="OrthoDB" id="9759894at2"/>